<comment type="caution">
    <text evidence="6">The sequence shown here is derived from an EMBL/GenBank/DDBJ whole genome shotgun (WGS) entry which is preliminary data.</text>
</comment>
<feature type="region of interest" description="Disordered" evidence="3">
    <location>
        <begin position="307"/>
        <end position="328"/>
    </location>
</feature>
<keyword evidence="1" id="KW-0805">Transcription regulation</keyword>
<gene>
    <name evidence="6" type="ORF">GCM10023335_47460</name>
</gene>
<accession>A0ABP9J5D4</accession>
<dbReference type="EMBL" id="BAABKB010000018">
    <property type="protein sequence ID" value="GAA5019123.1"/>
    <property type="molecule type" value="Genomic_DNA"/>
</dbReference>
<keyword evidence="4" id="KW-0472">Membrane</keyword>
<dbReference type="InterPro" id="IPR027383">
    <property type="entry name" value="Znf_put"/>
</dbReference>
<evidence type="ECO:0000313" key="6">
    <source>
        <dbReference type="EMBL" id="GAA5019123.1"/>
    </source>
</evidence>
<evidence type="ECO:0000256" key="3">
    <source>
        <dbReference type="SAM" id="MobiDB-lite"/>
    </source>
</evidence>
<feature type="region of interest" description="Disordered" evidence="3">
    <location>
        <begin position="1"/>
        <end position="20"/>
    </location>
</feature>
<evidence type="ECO:0000256" key="1">
    <source>
        <dbReference type="ARBA" id="ARBA00023015"/>
    </source>
</evidence>
<keyword evidence="7" id="KW-1185">Reference proteome</keyword>
<sequence length="328" mass="33007">MSGTRPNSAERPVAEQHLGDRLSALVDGELGHESRERVLAHLATCAKCKAEADAQRRLKNVFAEVAPPPPSESFLARLQGLPGGGDSDSGSPLGGAGFGSGGLAGGTGVTGLFAVRGEPFGYVPAGPHADVLPPSPGRGFRIHDVSRHEVERSSSRSRRFAFAAAGAVSLAAVALGGVTTGMPGDTTDARGGSGAGSNVTPSRSQTAGAATTPESQRRRSVGPLLAQGQRMTGESPLAPTEVSAPLLPGVPAPDRGQDAVHTLTTPVMAGAAAMSPLIRPLTDVQPLALTTWSAVQELATPGLLAAPAATSSPSFSPSPASPSPRTAH</sequence>
<keyword evidence="4" id="KW-0812">Transmembrane</keyword>
<evidence type="ECO:0000259" key="5">
    <source>
        <dbReference type="Pfam" id="PF13490"/>
    </source>
</evidence>
<keyword evidence="2" id="KW-0804">Transcription</keyword>
<dbReference type="RefSeq" id="WP_345652815.1">
    <property type="nucleotide sequence ID" value="NZ_BAABKB010000018.1"/>
</dbReference>
<dbReference type="InterPro" id="IPR041916">
    <property type="entry name" value="Anti_sigma_zinc_sf"/>
</dbReference>
<proteinExistence type="predicted"/>
<organism evidence="6 7">
    <name type="scientific">Streptomyces siamensis</name>
    <dbReference type="NCBI Taxonomy" id="1274986"/>
    <lineage>
        <taxon>Bacteria</taxon>
        <taxon>Bacillati</taxon>
        <taxon>Actinomycetota</taxon>
        <taxon>Actinomycetes</taxon>
        <taxon>Kitasatosporales</taxon>
        <taxon>Streptomycetaceae</taxon>
        <taxon>Streptomyces</taxon>
    </lineage>
</organism>
<reference evidence="7" key="1">
    <citation type="journal article" date="2019" name="Int. J. Syst. Evol. Microbiol.">
        <title>The Global Catalogue of Microorganisms (GCM) 10K type strain sequencing project: providing services to taxonomists for standard genome sequencing and annotation.</title>
        <authorList>
            <consortium name="The Broad Institute Genomics Platform"/>
            <consortium name="The Broad Institute Genome Sequencing Center for Infectious Disease"/>
            <person name="Wu L."/>
            <person name="Ma J."/>
        </authorList>
    </citation>
    <scope>NUCLEOTIDE SEQUENCE [LARGE SCALE GENOMIC DNA]</scope>
    <source>
        <strain evidence="7">JCM 18409</strain>
    </source>
</reference>
<feature type="compositionally biased region" description="Polar residues" evidence="3">
    <location>
        <begin position="196"/>
        <end position="214"/>
    </location>
</feature>
<feature type="domain" description="Putative zinc-finger" evidence="5">
    <location>
        <begin position="20"/>
        <end position="48"/>
    </location>
</feature>
<dbReference type="Gene3D" id="1.10.10.1320">
    <property type="entry name" value="Anti-sigma factor, zinc-finger domain"/>
    <property type="match status" value="1"/>
</dbReference>
<feature type="region of interest" description="Disordered" evidence="3">
    <location>
        <begin position="183"/>
        <end position="247"/>
    </location>
</feature>
<feature type="transmembrane region" description="Helical" evidence="4">
    <location>
        <begin position="160"/>
        <end position="178"/>
    </location>
</feature>
<dbReference type="Proteomes" id="UP001501759">
    <property type="component" value="Unassembled WGS sequence"/>
</dbReference>
<evidence type="ECO:0000256" key="4">
    <source>
        <dbReference type="SAM" id="Phobius"/>
    </source>
</evidence>
<evidence type="ECO:0000313" key="7">
    <source>
        <dbReference type="Proteomes" id="UP001501759"/>
    </source>
</evidence>
<protein>
    <submittedName>
        <fullName evidence="6">Zf-HC2 domain-containing protein</fullName>
    </submittedName>
</protein>
<dbReference type="Pfam" id="PF13490">
    <property type="entry name" value="zf-HC2"/>
    <property type="match status" value="1"/>
</dbReference>
<name>A0ABP9J5D4_9ACTN</name>
<evidence type="ECO:0000256" key="2">
    <source>
        <dbReference type="ARBA" id="ARBA00023163"/>
    </source>
</evidence>
<keyword evidence="4" id="KW-1133">Transmembrane helix</keyword>